<sequence length="73" mass="7926">MQIKYDPITITGDDTVIARAAELGVHASETDIEGLRVDADTLSKLFLVAERKGDDKTALAQYIAMKQAFIASN</sequence>
<evidence type="ECO:0000313" key="1">
    <source>
        <dbReference type="EMBL" id="SKA88748.1"/>
    </source>
</evidence>
<evidence type="ECO:0000313" key="2">
    <source>
        <dbReference type="Proteomes" id="UP000190042"/>
    </source>
</evidence>
<name>A0A1T4XI11_9BACL</name>
<reference evidence="2" key="1">
    <citation type="submission" date="2017-02" db="EMBL/GenBank/DDBJ databases">
        <authorList>
            <person name="Varghese N."/>
            <person name="Submissions S."/>
        </authorList>
    </citation>
    <scope>NUCLEOTIDE SEQUENCE [LARGE SCALE GENOMIC DNA]</scope>
    <source>
        <strain evidence="2">DSM 23966</strain>
    </source>
</reference>
<keyword evidence="2" id="KW-1185">Reference proteome</keyword>
<dbReference type="RefSeq" id="WP_078816576.1">
    <property type="nucleotide sequence ID" value="NZ_FUYJ01000001.1"/>
</dbReference>
<dbReference type="AlphaFoldDB" id="A0A1T4XI11"/>
<protein>
    <submittedName>
        <fullName evidence="1">Uncharacterized protein</fullName>
    </submittedName>
</protein>
<organism evidence="1 2">
    <name type="scientific">Sporosarcina newyorkensis</name>
    <dbReference type="NCBI Taxonomy" id="759851"/>
    <lineage>
        <taxon>Bacteria</taxon>
        <taxon>Bacillati</taxon>
        <taxon>Bacillota</taxon>
        <taxon>Bacilli</taxon>
        <taxon>Bacillales</taxon>
        <taxon>Caryophanaceae</taxon>
        <taxon>Sporosarcina</taxon>
    </lineage>
</organism>
<proteinExistence type="predicted"/>
<dbReference type="Proteomes" id="UP000190042">
    <property type="component" value="Unassembled WGS sequence"/>
</dbReference>
<dbReference type="EMBL" id="FUYJ01000001">
    <property type="protein sequence ID" value="SKA88748.1"/>
    <property type="molecule type" value="Genomic_DNA"/>
</dbReference>
<gene>
    <name evidence="1" type="ORF">SAMN04244570_0734</name>
</gene>
<accession>A0A1T4XI11</accession>